<dbReference type="Proteomes" id="UP000242502">
    <property type="component" value="Unassembled WGS sequence"/>
</dbReference>
<gene>
    <name evidence="4" type="ORF">AB835_14345</name>
</gene>
<reference evidence="4 5" key="1">
    <citation type="journal article" date="2016" name="Appl. Environ. Microbiol.">
        <title>Lack of Overt Genome Reduction in the Bryostatin-Producing Bryozoan Symbiont "Candidatus Endobugula sertula".</title>
        <authorList>
            <person name="Miller I.J."/>
            <person name="Vanee N."/>
            <person name="Fong S.S."/>
            <person name="Lim-Fong G.E."/>
            <person name="Kwan J.C."/>
        </authorList>
    </citation>
    <scope>NUCLEOTIDE SEQUENCE [LARGE SCALE GENOMIC DNA]</scope>
    <source>
        <strain evidence="4">AB1-4</strain>
    </source>
</reference>
<dbReference type="SMART" id="SM00257">
    <property type="entry name" value="LysM"/>
    <property type="match status" value="3"/>
</dbReference>
<name>A0A1D2QLG5_9GAMM</name>
<feature type="domain" description="LysM" evidence="3">
    <location>
        <begin position="324"/>
        <end position="367"/>
    </location>
</feature>
<dbReference type="SUPFAM" id="SSF54106">
    <property type="entry name" value="LysM domain"/>
    <property type="match status" value="3"/>
</dbReference>
<proteinExistence type="inferred from homology"/>
<evidence type="ECO:0000313" key="4">
    <source>
        <dbReference type="EMBL" id="ODS22409.1"/>
    </source>
</evidence>
<dbReference type="InterPro" id="IPR008258">
    <property type="entry name" value="Transglycosylase_SLT_dom_1"/>
</dbReference>
<dbReference type="AlphaFoldDB" id="A0A1D2QLG5"/>
<comment type="caution">
    <text evidence="4">The sequence shown here is derived from an EMBL/GenBank/DDBJ whole genome shotgun (WGS) entry which is preliminary data.</text>
</comment>
<feature type="compositionally biased region" description="Polar residues" evidence="2">
    <location>
        <begin position="11"/>
        <end position="28"/>
    </location>
</feature>
<feature type="domain" description="LysM" evidence="3">
    <location>
        <begin position="401"/>
        <end position="445"/>
    </location>
</feature>
<dbReference type="PROSITE" id="PS00922">
    <property type="entry name" value="TRANSGLYCOSYLASE"/>
    <property type="match status" value="1"/>
</dbReference>
<dbReference type="InterPro" id="IPR018392">
    <property type="entry name" value="LysM"/>
</dbReference>
<protein>
    <recommendedName>
        <fullName evidence="3">LysM domain-containing protein</fullName>
    </recommendedName>
</protein>
<evidence type="ECO:0000313" key="5">
    <source>
        <dbReference type="Proteomes" id="UP000242502"/>
    </source>
</evidence>
<dbReference type="PANTHER" id="PTHR33734">
    <property type="entry name" value="LYSM DOMAIN-CONTAINING GPI-ANCHORED PROTEIN 2"/>
    <property type="match status" value="1"/>
</dbReference>
<dbReference type="GO" id="GO:0016020">
    <property type="term" value="C:membrane"/>
    <property type="evidence" value="ECO:0007669"/>
    <property type="project" value="InterPro"/>
</dbReference>
<dbReference type="CDD" id="cd16894">
    <property type="entry name" value="MltD-like"/>
    <property type="match status" value="1"/>
</dbReference>
<dbReference type="InterPro" id="IPR023346">
    <property type="entry name" value="Lysozyme-like_dom_sf"/>
</dbReference>
<dbReference type="Gene3D" id="3.10.350.10">
    <property type="entry name" value="LysM domain"/>
    <property type="match status" value="3"/>
</dbReference>
<dbReference type="GO" id="GO:0008932">
    <property type="term" value="F:lytic endotransglycosylase activity"/>
    <property type="evidence" value="ECO:0007669"/>
    <property type="project" value="TreeGrafter"/>
</dbReference>
<organism evidence="4 5">
    <name type="scientific">Candidatus Endobugula sertula</name>
    <name type="common">Bugula neritina bacterial symbiont</name>
    <dbReference type="NCBI Taxonomy" id="62101"/>
    <lineage>
        <taxon>Bacteria</taxon>
        <taxon>Pseudomonadati</taxon>
        <taxon>Pseudomonadota</taxon>
        <taxon>Gammaproteobacteria</taxon>
        <taxon>Cellvibrionales</taxon>
        <taxon>Cellvibrionaceae</taxon>
        <taxon>Candidatus Endobugula</taxon>
    </lineage>
</organism>
<dbReference type="Pfam" id="PF01464">
    <property type="entry name" value="SLT"/>
    <property type="match status" value="1"/>
</dbReference>
<dbReference type="CDD" id="cd00118">
    <property type="entry name" value="LysM"/>
    <property type="match status" value="3"/>
</dbReference>
<dbReference type="Gene3D" id="1.10.530.10">
    <property type="match status" value="1"/>
</dbReference>
<dbReference type="InterPro" id="IPR036779">
    <property type="entry name" value="LysM_dom_sf"/>
</dbReference>
<sequence>MALAACDATLPTKNQTLSDSPEQNQQRSIAPPLPRNIVASNKAASDLWQRIRDGYQLPVNTIPSKGQKRIEAILSRYAHRPDSILRQTNRASLYLYYIVNELEKHNMPAELALLPFVESGYDPFAYSSGRASGLWQFIPSTGKRFKLTENWWMDERRDVIASTQAAIQYFTYLHQHFKGDWLLAIAAYNAGEGTVGRAIRKNRKEGKPIDYWSLTLPKETQFYVPKLLAWSTLIKHPQKYQVNLTPINNSPQFTVANIGSQIDLATFSELTTIDINTVYALNPAFNHWSTDPAKPHTLIIPADKDKLVAKVLKQYPIGQRIQWQRYTIRPGDSLGYIANKFDVHIATLKSANKLKGSIIRAGKTLMIPKASKPAEFYNSSVGQRLEKRQNSHTAKRDRERIVHKVQQGETLWSISRVYHVPPQKIAYWNNMSTKDILRNKQRLIIWSTKSAKQEISGIIRKIHYSVKSGESLSTIANKFNVSVNNILAWNNIHQKQYIQPGQNLKLFVSTSDQANRF</sequence>
<feature type="region of interest" description="Disordered" evidence="2">
    <location>
        <begin position="1"/>
        <end position="33"/>
    </location>
</feature>
<dbReference type="PANTHER" id="PTHR33734:SF22">
    <property type="entry name" value="MEMBRANE-BOUND LYTIC MUREIN TRANSGLYCOSYLASE D"/>
    <property type="match status" value="1"/>
</dbReference>
<accession>A0A1D2QLG5</accession>
<evidence type="ECO:0000259" key="3">
    <source>
        <dbReference type="PROSITE" id="PS51782"/>
    </source>
</evidence>
<dbReference type="Pfam" id="PF01476">
    <property type="entry name" value="LysM"/>
    <property type="match status" value="3"/>
</dbReference>
<feature type="domain" description="LysM" evidence="3">
    <location>
        <begin position="462"/>
        <end position="506"/>
    </location>
</feature>
<dbReference type="STRING" id="62101.AB835_14345"/>
<dbReference type="InterPro" id="IPR000189">
    <property type="entry name" value="Transglyc_AS"/>
</dbReference>
<dbReference type="GO" id="GO:0000270">
    <property type="term" value="P:peptidoglycan metabolic process"/>
    <property type="evidence" value="ECO:0007669"/>
    <property type="project" value="InterPro"/>
</dbReference>
<evidence type="ECO:0000256" key="2">
    <source>
        <dbReference type="SAM" id="MobiDB-lite"/>
    </source>
</evidence>
<dbReference type="PROSITE" id="PS51782">
    <property type="entry name" value="LYSM"/>
    <property type="match status" value="3"/>
</dbReference>
<dbReference type="EMBL" id="MDLC01000085">
    <property type="protein sequence ID" value="ODS22409.1"/>
    <property type="molecule type" value="Genomic_DNA"/>
</dbReference>
<comment type="similarity">
    <text evidence="1">Belongs to the transglycosylase Slt family.</text>
</comment>
<dbReference type="SUPFAM" id="SSF53955">
    <property type="entry name" value="Lysozyme-like"/>
    <property type="match status" value="1"/>
</dbReference>
<evidence type="ECO:0000256" key="1">
    <source>
        <dbReference type="ARBA" id="ARBA00007734"/>
    </source>
</evidence>